<dbReference type="Pfam" id="PF07690">
    <property type="entry name" value="MFS_1"/>
    <property type="match status" value="1"/>
</dbReference>
<dbReference type="Gene3D" id="1.20.1720.10">
    <property type="entry name" value="Multidrug resistance protein D"/>
    <property type="match status" value="1"/>
</dbReference>
<comment type="caution">
    <text evidence="8">The sequence shown here is derived from an EMBL/GenBank/DDBJ whole genome shotgun (WGS) entry which is preliminary data.</text>
</comment>
<evidence type="ECO:0000256" key="4">
    <source>
        <dbReference type="ARBA" id="ARBA00022989"/>
    </source>
</evidence>
<dbReference type="GO" id="GO:0022857">
    <property type="term" value="F:transmembrane transporter activity"/>
    <property type="evidence" value="ECO:0007669"/>
    <property type="project" value="InterPro"/>
</dbReference>
<feature type="transmembrane region" description="Helical" evidence="6">
    <location>
        <begin position="434"/>
        <end position="452"/>
    </location>
</feature>
<feature type="transmembrane region" description="Helical" evidence="6">
    <location>
        <begin position="308"/>
        <end position="327"/>
    </location>
</feature>
<accession>A0A2M8WVT3</accession>
<feature type="transmembrane region" description="Helical" evidence="6">
    <location>
        <begin position="237"/>
        <end position="254"/>
    </location>
</feature>
<feature type="transmembrane region" description="Helical" evidence="6">
    <location>
        <begin position="275"/>
        <end position="296"/>
    </location>
</feature>
<dbReference type="InterPro" id="IPR036259">
    <property type="entry name" value="MFS_trans_sf"/>
</dbReference>
<feature type="transmembrane region" description="Helical" evidence="6">
    <location>
        <begin position="339"/>
        <end position="356"/>
    </location>
</feature>
<keyword evidence="9" id="KW-1185">Reference proteome</keyword>
<feature type="transmembrane region" description="Helical" evidence="6">
    <location>
        <begin position="172"/>
        <end position="192"/>
    </location>
</feature>
<dbReference type="InterPro" id="IPR020846">
    <property type="entry name" value="MFS_dom"/>
</dbReference>
<dbReference type="Gene3D" id="1.20.1250.20">
    <property type="entry name" value="MFS general substrate transporter like domains"/>
    <property type="match status" value="1"/>
</dbReference>
<dbReference type="SUPFAM" id="SSF103473">
    <property type="entry name" value="MFS general substrate transporter"/>
    <property type="match status" value="1"/>
</dbReference>
<proteinExistence type="predicted"/>
<evidence type="ECO:0000256" key="2">
    <source>
        <dbReference type="ARBA" id="ARBA00022448"/>
    </source>
</evidence>
<dbReference type="GO" id="GO:0005886">
    <property type="term" value="C:plasma membrane"/>
    <property type="evidence" value="ECO:0007669"/>
    <property type="project" value="UniProtKB-SubCell"/>
</dbReference>
<feature type="transmembrane region" description="Helical" evidence="6">
    <location>
        <begin position="402"/>
        <end position="422"/>
    </location>
</feature>
<comment type="subcellular location">
    <subcellularLocation>
        <location evidence="1">Cell inner membrane</location>
        <topology evidence="1">Multi-pass membrane protein</topology>
    </subcellularLocation>
</comment>
<feature type="transmembrane region" description="Helical" evidence="6">
    <location>
        <begin position="52"/>
        <end position="69"/>
    </location>
</feature>
<keyword evidence="3 6" id="KW-0812">Transmembrane</keyword>
<evidence type="ECO:0000313" key="9">
    <source>
        <dbReference type="Proteomes" id="UP000231586"/>
    </source>
</evidence>
<feature type="transmembrane region" description="Helical" evidence="6">
    <location>
        <begin position="20"/>
        <end position="46"/>
    </location>
</feature>
<dbReference type="PANTHER" id="PTHR23501:SF191">
    <property type="entry name" value="VACUOLAR BASIC AMINO ACID TRANSPORTER 4"/>
    <property type="match status" value="1"/>
</dbReference>
<feature type="transmembrane region" description="Helical" evidence="6">
    <location>
        <begin position="212"/>
        <end position="231"/>
    </location>
</feature>
<keyword evidence="2" id="KW-0813">Transport</keyword>
<evidence type="ECO:0000256" key="1">
    <source>
        <dbReference type="ARBA" id="ARBA00004429"/>
    </source>
</evidence>
<feature type="domain" description="Major facilitator superfamily (MFS) profile" evidence="7">
    <location>
        <begin position="15"/>
        <end position="459"/>
    </location>
</feature>
<dbReference type="EMBL" id="PGTZ01000006">
    <property type="protein sequence ID" value="PJI95031.1"/>
    <property type="molecule type" value="Genomic_DNA"/>
</dbReference>
<dbReference type="OrthoDB" id="3281800at2"/>
<feature type="transmembrane region" description="Helical" evidence="6">
    <location>
        <begin position="139"/>
        <end position="160"/>
    </location>
</feature>
<sequence length="469" mass="48522">MASRTPPPDQFDRRLIVPMILGSLLNPVNSSMLAVALVPIGIAFGAPPSETIWLVSALYLATAVGQPVVGRLVDLFGPKTLYLVGAALVGAAGVLGALAPNLGTLVLARVLIGLGTCAGYPAAMYLLRTEGRRTGKDSPAAILSALAISVQVFSVVGPTIGGLLIDVGGWRAVFTVNIPLAAACLVLGALRIPTRRTLEASGLVPERGPARLDPLGMVLFGGMLVTAMLFLMDVQASTWYLPVAAVVLGALFVRQELRTPDAFIDLRVLGGNTPLLLTYVRQILAYVVSYSFLYGFTSWLEAGYGLTASQAGLVMLPLFAVAILTTALSGRSPALRSKLVVGAIAQVVACSGLLLVDADTSLVAIVCLLVVLGVPQGIVGLANQNALYFQADPDRIGASSGLLRTFTYLGALVASAANAAFFRGGADTSGLHDMGLFTAACGALLLVVVLVDRSLSRSRPSRRTAGATA</sequence>
<feature type="transmembrane region" description="Helical" evidence="6">
    <location>
        <begin position="362"/>
        <end position="382"/>
    </location>
</feature>
<evidence type="ECO:0000256" key="3">
    <source>
        <dbReference type="ARBA" id="ARBA00022692"/>
    </source>
</evidence>
<evidence type="ECO:0000256" key="5">
    <source>
        <dbReference type="ARBA" id="ARBA00023136"/>
    </source>
</evidence>
<protein>
    <submittedName>
        <fullName evidence="8">MFS transporter</fullName>
    </submittedName>
</protein>
<evidence type="ECO:0000313" key="8">
    <source>
        <dbReference type="EMBL" id="PJI95031.1"/>
    </source>
</evidence>
<keyword evidence="4 6" id="KW-1133">Transmembrane helix</keyword>
<dbReference type="AlphaFoldDB" id="A0A2M8WVT3"/>
<evidence type="ECO:0000259" key="7">
    <source>
        <dbReference type="PROSITE" id="PS50850"/>
    </source>
</evidence>
<keyword evidence="5 6" id="KW-0472">Membrane</keyword>
<evidence type="ECO:0000256" key="6">
    <source>
        <dbReference type="SAM" id="Phobius"/>
    </source>
</evidence>
<feature type="transmembrane region" description="Helical" evidence="6">
    <location>
        <begin position="106"/>
        <end position="127"/>
    </location>
</feature>
<dbReference type="PROSITE" id="PS50850">
    <property type="entry name" value="MFS"/>
    <property type="match status" value="1"/>
</dbReference>
<dbReference type="InterPro" id="IPR011701">
    <property type="entry name" value="MFS"/>
</dbReference>
<dbReference type="Proteomes" id="UP000231586">
    <property type="component" value="Unassembled WGS sequence"/>
</dbReference>
<dbReference type="RefSeq" id="WP_100348955.1">
    <property type="nucleotide sequence ID" value="NZ_PGTZ01000006.1"/>
</dbReference>
<dbReference type="PANTHER" id="PTHR23501">
    <property type="entry name" value="MAJOR FACILITATOR SUPERFAMILY"/>
    <property type="match status" value="1"/>
</dbReference>
<feature type="transmembrane region" description="Helical" evidence="6">
    <location>
        <begin position="81"/>
        <end position="100"/>
    </location>
</feature>
<name>A0A2M8WVT3_9MICO</name>
<organism evidence="8 9">
    <name type="scientific">Luteimicrobium subarcticum</name>
    <dbReference type="NCBI Taxonomy" id="620910"/>
    <lineage>
        <taxon>Bacteria</taxon>
        <taxon>Bacillati</taxon>
        <taxon>Actinomycetota</taxon>
        <taxon>Actinomycetes</taxon>
        <taxon>Micrococcales</taxon>
        <taxon>Luteimicrobium</taxon>
    </lineage>
</organism>
<reference evidence="8 9" key="1">
    <citation type="submission" date="2017-11" db="EMBL/GenBank/DDBJ databases">
        <title>Genomic Encyclopedia of Archaeal and Bacterial Type Strains, Phase II (KMG-II): From Individual Species to Whole Genera.</title>
        <authorList>
            <person name="Goeker M."/>
        </authorList>
    </citation>
    <scope>NUCLEOTIDE SEQUENCE [LARGE SCALE GENOMIC DNA]</scope>
    <source>
        <strain evidence="8 9">DSM 22413</strain>
    </source>
</reference>
<gene>
    <name evidence="8" type="ORF">CLV34_0883</name>
</gene>